<evidence type="ECO:0000313" key="3">
    <source>
        <dbReference type="Proteomes" id="UP000642070"/>
    </source>
</evidence>
<dbReference type="PROSITE" id="PS51819">
    <property type="entry name" value="VOC"/>
    <property type="match status" value="1"/>
</dbReference>
<dbReference type="InterPro" id="IPR004360">
    <property type="entry name" value="Glyas_Fos-R_dOase_dom"/>
</dbReference>
<organism evidence="2 3">
    <name type="scientific">Dactylosporangium sucinum</name>
    <dbReference type="NCBI Taxonomy" id="1424081"/>
    <lineage>
        <taxon>Bacteria</taxon>
        <taxon>Bacillati</taxon>
        <taxon>Actinomycetota</taxon>
        <taxon>Actinomycetes</taxon>
        <taxon>Micromonosporales</taxon>
        <taxon>Micromonosporaceae</taxon>
        <taxon>Dactylosporangium</taxon>
    </lineage>
</organism>
<dbReference type="PANTHER" id="PTHR36503">
    <property type="entry name" value="BLR2520 PROTEIN"/>
    <property type="match status" value="1"/>
</dbReference>
<proteinExistence type="predicted"/>
<comment type="caution">
    <text evidence="2">The sequence shown here is derived from an EMBL/GenBank/DDBJ whole genome shotgun (WGS) entry which is preliminary data.</text>
</comment>
<evidence type="ECO:0000259" key="1">
    <source>
        <dbReference type="PROSITE" id="PS51819"/>
    </source>
</evidence>
<reference evidence="2" key="2">
    <citation type="submission" date="2020-09" db="EMBL/GenBank/DDBJ databases">
        <authorList>
            <person name="Sun Q."/>
            <person name="Ohkuma M."/>
        </authorList>
    </citation>
    <scope>NUCLEOTIDE SEQUENCE</scope>
    <source>
        <strain evidence="2">JCM 19831</strain>
    </source>
</reference>
<dbReference type="PANTHER" id="PTHR36503:SF3">
    <property type="entry name" value="BLR0126 PROTEIN"/>
    <property type="match status" value="1"/>
</dbReference>
<dbReference type="Pfam" id="PF00903">
    <property type="entry name" value="Glyoxalase"/>
    <property type="match status" value="1"/>
</dbReference>
<dbReference type="SUPFAM" id="SSF54593">
    <property type="entry name" value="Glyoxalase/Bleomycin resistance protein/Dihydroxybiphenyl dioxygenase"/>
    <property type="match status" value="1"/>
</dbReference>
<reference evidence="2" key="1">
    <citation type="journal article" date="2014" name="Int. J. Syst. Evol. Microbiol.">
        <title>Complete genome sequence of Corynebacterium casei LMG S-19264T (=DSM 44701T), isolated from a smear-ripened cheese.</title>
        <authorList>
            <consortium name="US DOE Joint Genome Institute (JGI-PGF)"/>
            <person name="Walter F."/>
            <person name="Albersmeier A."/>
            <person name="Kalinowski J."/>
            <person name="Ruckert C."/>
        </authorList>
    </citation>
    <scope>NUCLEOTIDE SEQUENCE</scope>
    <source>
        <strain evidence="2">JCM 19831</strain>
    </source>
</reference>
<feature type="domain" description="VOC" evidence="1">
    <location>
        <begin position="3"/>
        <end position="128"/>
    </location>
</feature>
<accession>A0A917TCK3</accession>
<keyword evidence="3" id="KW-1185">Reference proteome</keyword>
<dbReference type="Proteomes" id="UP000642070">
    <property type="component" value="Unassembled WGS sequence"/>
</dbReference>
<dbReference type="AlphaFoldDB" id="A0A917TCK3"/>
<dbReference type="EMBL" id="BMPI01000006">
    <property type="protein sequence ID" value="GGM15644.1"/>
    <property type="molecule type" value="Genomic_DNA"/>
</dbReference>
<sequence>MTPILNVVGVVVADMARSLDFYRRLGLDVPLSENDSPHVEHLLPGGMKITWDTEATIRSFDPEWTAPKEAGRIAFAFECESPDEVDRLHDELVKAGYDSHKAPWDAFWGQRYCCVRDPDGNGVDLYAVSAAPR</sequence>
<gene>
    <name evidence="2" type="ORF">GCM10007977_016000</name>
</gene>
<dbReference type="InterPro" id="IPR029068">
    <property type="entry name" value="Glyas_Bleomycin-R_OHBP_Dase"/>
</dbReference>
<evidence type="ECO:0000313" key="2">
    <source>
        <dbReference type="EMBL" id="GGM15644.1"/>
    </source>
</evidence>
<dbReference type="Gene3D" id="3.10.180.10">
    <property type="entry name" value="2,3-Dihydroxybiphenyl 1,2-Dioxygenase, domain 1"/>
    <property type="match status" value="1"/>
</dbReference>
<name>A0A917TCK3_9ACTN</name>
<dbReference type="RefSeq" id="WP_190249083.1">
    <property type="nucleotide sequence ID" value="NZ_BMPI01000006.1"/>
</dbReference>
<protein>
    <submittedName>
        <fullName evidence="2">Glyoxalase</fullName>
    </submittedName>
</protein>
<dbReference type="InterPro" id="IPR037523">
    <property type="entry name" value="VOC_core"/>
</dbReference>